<dbReference type="eggNOG" id="COG0664">
    <property type="taxonomic scope" value="Bacteria"/>
</dbReference>
<gene>
    <name evidence="6" type="ORF">IO89_18400</name>
</gene>
<dbReference type="PANTHER" id="PTHR24567:SF26">
    <property type="entry name" value="REGULATORY PROTEIN YEIL"/>
    <property type="match status" value="1"/>
</dbReference>
<dbReference type="Proteomes" id="UP000028623">
    <property type="component" value="Unassembled WGS sequence"/>
</dbReference>
<reference evidence="6 7" key="1">
    <citation type="submission" date="2014-07" db="EMBL/GenBank/DDBJ databases">
        <title>Epilithonimonas lactis LMG 22401 Genome.</title>
        <authorList>
            <person name="Pipes S.E."/>
            <person name="Stropko S.J."/>
        </authorList>
    </citation>
    <scope>NUCLEOTIDE SEQUENCE [LARGE SCALE GENOMIC DNA]</scope>
    <source>
        <strain evidence="6 7">LMG 24401</strain>
    </source>
</reference>
<dbReference type="GO" id="GO:0005829">
    <property type="term" value="C:cytosol"/>
    <property type="evidence" value="ECO:0007669"/>
    <property type="project" value="TreeGrafter"/>
</dbReference>
<evidence type="ECO:0000256" key="1">
    <source>
        <dbReference type="ARBA" id="ARBA00023015"/>
    </source>
</evidence>
<evidence type="ECO:0000256" key="3">
    <source>
        <dbReference type="ARBA" id="ARBA00023163"/>
    </source>
</evidence>
<dbReference type="InterPro" id="IPR050397">
    <property type="entry name" value="Env_Response_Regulators"/>
</dbReference>
<dbReference type="InterPro" id="IPR036390">
    <property type="entry name" value="WH_DNA-bd_sf"/>
</dbReference>
<dbReference type="GO" id="GO:0003677">
    <property type="term" value="F:DNA binding"/>
    <property type="evidence" value="ECO:0007669"/>
    <property type="project" value="UniProtKB-KW"/>
</dbReference>
<dbReference type="Pfam" id="PF00027">
    <property type="entry name" value="cNMP_binding"/>
    <property type="match status" value="1"/>
</dbReference>
<dbReference type="SMART" id="SM00100">
    <property type="entry name" value="cNMP"/>
    <property type="match status" value="1"/>
</dbReference>
<keyword evidence="3" id="KW-0804">Transcription</keyword>
<evidence type="ECO:0008006" key="8">
    <source>
        <dbReference type="Google" id="ProtNLM"/>
    </source>
</evidence>
<name>A0A085B6K9_9FLAO</name>
<dbReference type="Gene3D" id="1.10.10.10">
    <property type="entry name" value="Winged helix-like DNA-binding domain superfamily/Winged helix DNA-binding domain"/>
    <property type="match status" value="1"/>
</dbReference>
<dbReference type="SUPFAM" id="SSF51206">
    <property type="entry name" value="cAMP-binding domain-like"/>
    <property type="match status" value="1"/>
</dbReference>
<dbReference type="AlphaFoldDB" id="A0A085B6K9"/>
<evidence type="ECO:0000313" key="7">
    <source>
        <dbReference type="Proteomes" id="UP000028623"/>
    </source>
</evidence>
<accession>A0A085B6K9</accession>
<dbReference type="InterPro" id="IPR036388">
    <property type="entry name" value="WH-like_DNA-bd_sf"/>
</dbReference>
<evidence type="ECO:0000256" key="2">
    <source>
        <dbReference type="ARBA" id="ARBA00023125"/>
    </source>
</evidence>
<sequence>MIINELILESLGATTEQYHAGESIFAEDEVPKYYYQIISGKVKLNNYNHEGREVLQTILETGQSIGESLLFVDDVTYPVNAVAITVCKIFKLRKSAFLTMLDRNPEISLMMNRHLSQILYFKQKMGPILCTNSPTFKIRSLLDYLKSSQQEKEPFAFQVPYTRQELANLTGLCVETTIRTIKGMERNNILRIRNRKILY</sequence>
<dbReference type="CDD" id="cd00038">
    <property type="entry name" value="CAP_ED"/>
    <property type="match status" value="1"/>
</dbReference>
<dbReference type="PROSITE" id="PS51063">
    <property type="entry name" value="HTH_CRP_2"/>
    <property type="match status" value="1"/>
</dbReference>
<dbReference type="Pfam" id="PF13545">
    <property type="entry name" value="HTH_Crp_2"/>
    <property type="match status" value="1"/>
</dbReference>
<dbReference type="EMBL" id="JPLY01000008">
    <property type="protein sequence ID" value="KFC18104.1"/>
    <property type="molecule type" value="Genomic_DNA"/>
</dbReference>
<protein>
    <recommendedName>
        <fullName evidence="8">cAMP-binding domain of CRP or a regulatory subunit of cAMP-dependent protein kinases</fullName>
    </recommendedName>
</protein>
<keyword evidence="1" id="KW-0805">Transcription regulation</keyword>
<dbReference type="PROSITE" id="PS50042">
    <property type="entry name" value="CNMP_BINDING_3"/>
    <property type="match status" value="1"/>
</dbReference>
<dbReference type="InterPro" id="IPR000595">
    <property type="entry name" value="cNMP-bd_dom"/>
</dbReference>
<comment type="caution">
    <text evidence="6">The sequence shown here is derived from an EMBL/GenBank/DDBJ whole genome shotgun (WGS) entry which is preliminary data.</text>
</comment>
<dbReference type="STRING" id="421072.SAMN04488097_3956"/>
<evidence type="ECO:0000259" key="4">
    <source>
        <dbReference type="PROSITE" id="PS50042"/>
    </source>
</evidence>
<keyword evidence="2" id="KW-0238">DNA-binding</keyword>
<dbReference type="Gene3D" id="2.60.120.10">
    <property type="entry name" value="Jelly Rolls"/>
    <property type="match status" value="1"/>
</dbReference>
<proteinExistence type="predicted"/>
<dbReference type="SUPFAM" id="SSF46785">
    <property type="entry name" value="Winged helix' DNA-binding domain"/>
    <property type="match status" value="1"/>
</dbReference>
<dbReference type="GO" id="GO:0003700">
    <property type="term" value="F:DNA-binding transcription factor activity"/>
    <property type="evidence" value="ECO:0007669"/>
    <property type="project" value="TreeGrafter"/>
</dbReference>
<dbReference type="InterPro" id="IPR018490">
    <property type="entry name" value="cNMP-bd_dom_sf"/>
</dbReference>
<feature type="domain" description="Cyclic nucleotide-binding" evidence="4">
    <location>
        <begin position="1"/>
        <end position="107"/>
    </location>
</feature>
<dbReference type="InterPro" id="IPR014710">
    <property type="entry name" value="RmlC-like_jellyroll"/>
</dbReference>
<evidence type="ECO:0000259" key="5">
    <source>
        <dbReference type="PROSITE" id="PS51063"/>
    </source>
</evidence>
<feature type="domain" description="HTH crp-type" evidence="5">
    <location>
        <begin position="132"/>
        <end position="199"/>
    </location>
</feature>
<dbReference type="PANTHER" id="PTHR24567">
    <property type="entry name" value="CRP FAMILY TRANSCRIPTIONAL REGULATORY PROTEIN"/>
    <property type="match status" value="1"/>
</dbReference>
<organism evidence="6 7">
    <name type="scientific">Epilithonimonas lactis</name>
    <dbReference type="NCBI Taxonomy" id="421072"/>
    <lineage>
        <taxon>Bacteria</taxon>
        <taxon>Pseudomonadati</taxon>
        <taxon>Bacteroidota</taxon>
        <taxon>Flavobacteriia</taxon>
        <taxon>Flavobacteriales</taxon>
        <taxon>Weeksellaceae</taxon>
        <taxon>Chryseobacterium group</taxon>
        <taxon>Epilithonimonas</taxon>
    </lineage>
</organism>
<evidence type="ECO:0000313" key="6">
    <source>
        <dbReference type="EMBL" id="KFC18104.1"/>
    </source>
</evidence>
<keyword evidence="7" id="KW-1185">Reference proteome</keyword>
<dbReference type="InterPro" id="IPR012318">
    <property type="entry name" value="HTH_CRP"/>
</dbReference>